<organism evidence="1">
    <name type="scientific">Rhizophora mucronata</name>
    <name type="common">Asiatic mangrove</name>
    <dbReference type="NCBI Taxonomy" id="61149"/>
    <lineage>
        <taxon>Eukaryota</taxon>
        <taxon>Viridiplantae</taxon>
        <taxon>Streptophyta</taxon>
        <taxon>Embryophyta</taxon>
        <taxon>Tracheophyta</taxon>
        <taxon>Spermatophyta</taxon>
        <taxon>Magnoliopsida</taxon>
        <taxon>eudicotyledons</taxon>
        <taxon>Gunneridae</taxon>
        <taxon>Pentapetalae</taxon>
        <taxon>rosids</taxon>
        <taxon>fabids</taxon>
        <taxon>Malpighiales</taxon>
        <taxon>Rhizophoraceae</taxon>
        <taxon>Rhizophora</taxon>
    </lineage>
</organism>
<reference evidence="1" key="1">
    <citation type="submission" date="2018-02" db="EMBL/GenBank/DDBJ databases">
        <title>Rhizophora mucronata_Transcriptome.</title>
        <authorList>
            <person name="Meera S.P."/>
            <person name="Sreeshan A."/>
            <person name="Augustine A."/>
        </authorList>
    </citation>
    <scope>NUCLEOTIDE SEQUENCE</scope>
    <source>
        <tissue evidence="1">Leaf</tissue>
    </source>
</reference>
<name>A0A2P2QI79_RHIMU</name>
<accession>A0A2P2QI79</accession>
<dbReference type="AlphaFoldDB" id="A0A2P2QI79"/>
<proteinExistence type="predicted"/>
<evidence type="ECO:0000313" key="1">
    <source>
        <dbReference type="EMBL" id="MBX66605.1"/>
    </source>
</evidence>
<protein>
    <submittedName>
        <fullName evidence="1">Uncharacterized protein</fullName>
    </submittedName>
</protein>
<dbReference type="EMBL" id="GGEC01086121">
    <property type="protein sequence ID" value="MBX66605.1"/>
    <property type="molecule type" value="Transcribed_RNA"/>
</dbReference>
<sequence>MADAICFRMKFHNSSFIPLNLLFMVLQYNLCIKDGNY</sequence>